<evidence type="ECO:0000256" key="1">
    <source>
        <dbReference type="SAM" id="MobiDB-lite"/>
    </source>
</evidence>
<protein>
    <submittedName>
        <fullName evidence="2">Uncharacterized protein</fullName>
    </submittedName>
</protein>
<feature type="region of interest" description="Disordered" evidence="1">
    <location>
        <begin position="268"/>
        <end position="301"/>
    </location>
</feature>
<feature type="compositionally biased region" description="Basic and acidic residues" evidence="1">
    <location>
        <begin position="271"/>
        <end position="282"/>
    </location>
</feature>
<accession>A0A9Q8T884</accession>
<reference evidence="2" key="1">
    <citation type="journal article" date="2021" name="Mol. Plant Microbe Interact.">
        <title>Complete Genome Sequence of the Plant-Pathogenic Fungus Colletotrichum lupini.</title>
        <authorList>
            <person name="Baroncelli R."/>
            <person name="Pensec F."/>
            <person name="Da Lio D."/>
            <person name="Boufleur T."/>
            <person name="Vicente I."/>
            <person name="Sarrocco S."/>
            <person name="Picot A."/>
            <person name="Baraldi E."/>
            <person name="Sukno S."/>
            <person name="Thon M."/>
            <person name="Le Floch G."/>
        </authorList>
    </citation>
    <scope>NUCLEOTIDE SEQUENCE</scope>
    <source>
        <strain evidence="2">IMI 504893</strain>
    </source>
</reference>
<keyword evidence="3" id="KW-1185">Reference proteome</keyword>
<sequence>MPFPIDQLLWRRTVSHLQANQTSVSILSVIYATNINTHKHTMRLFEISHSRHRSPRRVAALNHLDNGNNVSCGHRPAKQGTCKRRSTEDCSQLSLIYLTYALPTCLPACLTNWQVPRCQQLTRSISHHSLQRRSKIPPPAAGHQTHQEPNSARRCALLTVAWCSVLQCSPEAVVLSAAPRRWPSHHGNFANASKPGSKALVEDIPTPKKKLQRVAEIIFHASLQTKMTLATLQACHIFLHSIAAQRTTADHSQMGAGTAVSKVLTTARPARATEQRASRRPFEQPNRGLRKPPLVPPATRPPFNLGAHAPDPTPFREACLGELFGPAASQVSARRHTSTFGLSISLIGVMTASKQESKLEKMSVTITNSHNPVIVQVAHDFKHLDNLMS</sequence>
<feature type="region of interest" description="Disordered" evidence="1">
    <location>
        <begin position="129"/>
        <end position="148"/>
    </location>
</feature>
<dbReference type="AlphaFoldDB" id="A0A9Q8T884"/>
<evidence type="ECO:0000313" key="3">
    <source>
        <dbReference type="Proteomes" id="UP000830671"/>
    </source>
</evidence>
<organism evidence="2 3">
    <name type="scientific">Colletotrichum lupini</name>
    <dbReference type="NCBI Taxonomy" id="145971"/>
    <lineage>
        <taxon>Eukaryota</taxon>
        <taxon>Fungi</taxon>
        <taxon>Dikarya</taxon>
        <taxon>Ascomycota</taxon>
        <taxon>Pezizomycotina</taxon>
        <taxon>Sordariomycetes</taxon>
        <taxon>Hypocreomycetidae</taxon>
        <taxon>Glomerellales</taxon>
        <taxon>Glomerellaceae</taxon>
        <taxon>Colletotrichum</taxon>
        <taxon>Colletotrichum acutatum species complex</taxon>
    </lineage>
</organism>
<dbReference type="RefSeq" id="XP_049151633.1">
    <property type="nucleotide sequence ID" value="XM_049294487.1"/>
</dbReference>
<dbReference type="KEGG" id="clup:CLUP02_15563"/>
<name>A0A9Q8T884_9PEZI</name>
<dbReference type="EMBL" id="CP019480">
    <property type="protein sequence ID" value="UQC90032.1"/>
    <property type="molecule type" value="Genomic_DNA"/>
</dbReference>
<dbReference type="Proteomes" id="UP000830671">
    <property type="component" value="Chromosome 8"/>
</dbReference>
<dbReference type="GeneID" id="73349497"/>
<evidence type="ECO:0000313" key="2">
    <source>
        <dbReference type="EMBL" id="UQC90032.1"/>
    </source>
</evidence>
<gene>
    <name evidence="2" type="ORF">CLUP02_15563</name>
</gene>
<proteinExistence type="predicted"/>